<accession>A0A8J7LA81</accession>
<keyword evidence="2" id="KW-0808">Transferase</keyword>
<proteinExistence type="predicted"/>
<name>A0A8J7LA81_9NOST</name>
<dbReference type="Pfam" id="PF01596">
    <property type="entry name" value="Methyltransf_3"/>
    <property type="match status" value="1"/>
</dbReference>
<keyword evidence="1 4" id="KW-0489">Methyltransferase</keyword>
<evidence type="ECO:0000256" key="3">
    <source>
        <dbReference type="ARBA" id="ARBA00022691"/>
    </source>
</evidence>
<dbReference type="InterPro" id="IPR029063">
    <property type="entry name" value="SAM-dependent_MTases_sf"/>
</dbReference>
<evidence type="ECO:0000256" key="2">
    <source>
        <dbReference type="ARBA" id="ARBA00022679"/>
    </source>
</evidence>
<dbReference type="Gene3D" id="3.40.50.150">
    <property type="entry name" value="Vaccinia Virus protein VP39"/>
    <property type="match status" value="1"/>
</dbReference>
<keyword evidence="5" id="KW-1185">Reference proteome</keyword>
<dbReference type="SUPFAM" id="SSF53335">
    <property type="entry name" value="S-adenosyl-L-methionine-dependent methyltransferases"/>
    <property type="match status" value="1"/>
</dbReference>
<organism evidence="4 5">
    <name type="scientific">Amazonocrinis nigriterrae CENA67</name>
    <dbReference type="NCBI Taxonomy" id="2794033"/>
    <lineage>
        <taxon>Bacteria</taxon>
        <taxon>Bacillati</taxon>
        <taxon>Cyanobacteriota</taxon>
        <taxon>Cyanophyceae</taxon>
        <taxon>Nostocales</taxon>
        <taxon>Nostocaceae</taxon>
        <taxon>Amazonocrinis</taxon>
        <taxon>Amazonocrinis nigriterrae</taxon>
    </lineage>
</organism>
<dbReference type="PANTHER" id="PTHR10509:SF14">
    <property type="entry name" value="CAFFEOYL-COA O-METHYLTRANSFERASE 3-RELATED"/>
    <property type="match status" value="1"/>
</dbReference>
<dbReference type="RefSeq" id="WP_198128142.1">
    <property type="nucleotide sequence ID" value="NZ_JAECZC010000093.1"/>
</dbReference>
<reference evidence="4 5" key="1">
    <citation type="journal article" date="2021" name="Int. J. Syst. Evol. Microbiol.">
        <title>Amazonocrinis nigriterrae gen. nov., sp. nov., Atlanticothrix silvestris gen. nov., sp. nov. and Dendronalium phyllosphericum gen. nov., sp. nov., nostocacean cyanobacteria from Brazilian environments.</title>
        <authorList>
            <person name="Alvarenga D.O."/>
            <person name="Andreote A.P.D."/>
            <person name="Branco L.H.Z."/>
            <person name="Delbaje E."/>
            <person name="Cruz R.B."/>
            <person name="Varani A.M."/>
            <person name="Fiore M.F."/>
        </authorList>
    </citation>
    <scope>NUCLEOTIDE SEQUENCE [LARGE SCALE GENOMIC DNA]</scope>
    <source>
        <strain evidence="4 5">CENA67</strain>
    </source>
</reference>
<comment type="caution">
    <text evidence="4">The sequence shown here is derived from an EMBL/GenBank/DDBJ whole genome shotgun (WGS) entry which is preliminary data.</text>
</comment>
<dbReference type="EMBL" id="JAECZC010000093">
    <property type="protein sequence ID" value="MBH8566389.1"/>
    <property type="molecule type" value="Genomic_DNA"/>
</dbReference>
<dbReference type="Proteomes" id="UP000632766">
    <property type="component" value="Unassembled WGS sequence"/>
</dbReference>
<evidence type="ECO:0000313" key="5">
    <source>
        <dbReference type="Proteomes" id="UP000632766"/>
    </source>
</evidence>
<dbReference type="PANTHER" id="PTHR10509">
    <property type="entry name" value="O-METHYLTRANSFERASE-RELATED"/>
    <property type="match status" value="1"/>
</dbReference>
<keyword evidence="3" id="KW-0949">S-adenosyl-L-methionine</keyword>
<dbReference type="InterPro" id="IPR002935">
    <property type="entry name" value="SAM_O-MeTrfase"/>
</dbReference>
<dbReference type="GO" id="GO:0008171">
    <property type="term" value="F:O-methyltransferase activity"/>
    <property type="evidence" value="ECO:0007669"/>
    <property type="project" value="InterPro"/>
</dbReference>
<dbReference type="GO" id="GO:0032259">
    <property type="term" value="P:methylation"/>
    <property type="evidence" value="ECO:0007669"/>
    <property type="project" value="UniProtKB-KW"/>
</dbReference>
<gene>
    <name evidence="4" type="ORF">I8748_30260</name>
</gene>
<dbReference type="PROSITE" id="PS51682">
    <property type="entry name" value="SAM_OMT_I"/>
    <property type="match status" value="1"/>
</dbReference>
<dbReference type="AlphaFoldDB" id="A0A8J7LA81"/>
<evidence type="ECO:0000313" key="4">
    <source>
        <dbReference type="EMBL" id="MBH8566389.1"/>
    </source>
</evidence>
<evidence type="ECO:0000256" key="1">
    <source>
        <dbReference type="ARBA" id="ARBA00022603"/>
    </source>
</evidence>
<dbReference type="InterPro" id="IPR050362">
    <property type="entry name" value="Cation-dep_OMT"/>
</dbReference>
<protein>
    <submittedName>
        <fullName evidence="4">Class I SAM-dependent methyltransferase</fullName>
    </submittedName>
</protein>
<dbReference type="GO" id="GO:0008757">
    <property type="term" value="F:S-adenosylmethionine-dependent methyltransferase activity"/>
    <property type="evidence" value="ECO:0007669"/>
    <property type="project" value="TreeGrafter"/>
</dbReference>
<dbReference type="CDD" id="cd02440">
    <property type="entry name" value="AdoMet_MTases"/>
    <property type="match status" value="1"/>
</dbReference>
<sequence length="225" mass="24879">MSSQTINLDSQLYDYLLSTSVREPEILWRLRQETASHPRARMQISPEQGQFMRLLVQLLGAKKTLELGVFTGYSSLSVALALPADGKIVACDVSEEFTAIARQYWQQAGVADKIDLRLAPALETLDALLADGQAGTFDFAFIDADKENYDGYYERSLQLLRPGGLIAIDNVLLSGRVANPQIQDESTQAIRALNKKLHDDDRVTLSLVPIGDGLTLALKRTEDIL</sequence>